<dbReference type="GO" id="GO:0005886">
    <property type="term" value="C:plasma membrane"/>
    <property type="evidence" value="ECO:0007669"/>
    <property type="project" value="UniProtKB-SubCell"/>
</dbReference>
<evidence type="ECO:0000256" key="1">
    <source>
        <dbReference type="ARBA" id="ARBA00004651"/>
    </source>
</evidence>
<evidence type="ECO:0000256" key="4">
    <source>
        <dbReference type="ARBA" id="ARBA00022692"/>
    </source>
</evidence>
<name>A0A7H0I068_9ACTN</name>
<dbReference type="InterPro" id="IPR032808">
    <property type="entry name" value="DoxX"/>
</dbReference>
<evidence type="ECO:0000313" key="10">
    <source>
        <dbReference type="Proteomes" id="UP000516230"/>
    </source>
</evidence>
<dbReference type="KEGG" id="sgj:IAG43_26810"/>
<proteinExistence type="inferred from homology"/>
<feature type="transmembrane region" description="Helical" evidence="8">
    <location>
        <begin position="139"/>
        <end position="159"/>
    </location>
</feature>
<keyword evidence="6 8" id="KW-0472">Membrane</keyword>
<evidence type="ECO:0000313" key="9">
    <source>
        <dbReference type="EMBL" id="QNP66184.1"/>
    </source>
</evidence>
<dbReference type="Pfam" id="PF07681">
    <property type="entry name" value="DoxX"/>
    <property type="match status" value="1"/>
</dbReference>
<evidence type="ECO:0000256" key="5">
    <source>
        <dbReference type="ARBA" id="ARBA00022989"/>
    </source>
</evidence>
<feature type="transmembrane region" description="Helical" evidence="8">
    <location>
        <begin position="71"/>
        <end position="89"/>
    </location>
</feature>
<dbReference type="AlphaFoldDB" id="A0A7H0I068"/>
<evidence type="ECO:0000256" key="2">
    <source>
        <dbReference type="ARBA" id="ARBA00006679"/>
    </source>
</evidence>
<evidence type="ECO:0000256" key="6">
    <source>
        <dbReference type="ARBA" id="ARBA00023136"/>
    </source>
</evidence>
<sequence length="212" mass="22878">MSGSPTGPASRLRPPHRTATLPRPSGPARRRTPRTDRIAPTDRIARTAPVPWITRVVDDAAVRLARHGPALLRWSVGLVFLWFGVLKLFPGTSPAEAVAVRAATRMTFGVLPPDAVAPLLALMETAIGVGLLTGLLLRLTLAVFFCHMAGVFLALFLLADEMWQDGFLVPTMEGQYIVKNVVLIAAGLVVAAGERGRRARRRACGPRARPEP</sequence>
<protein>
    <submittedName>
        <fullName evidence="9">DoxX family membrane protein</fullName>
    </submittedName>
</protein>
<evidence type="ECO:0000256" key="7">
    <source>
        <dbReference type="SAM" id="MobiDB-lite"/>
    </source>
</evidence>
<comment type="similarity">
    <text evidence="2">Belongs to the DoxX family.</text>
</comment>
<organism evidence="9 10">
    <name type="scientific">Streptomyces genisteinicus</name>
    <dbReference type="NCBI Taxonomy" id="2768068"/>
    <lineage>
        <taxon>Bacteria</taxon>
        <taxon>Bacillati</taxon>
        <taxon>Actinomycetota</taxon>
        <taxon>Actinomycetes</taxon>
        <taxon>Kitasatosporales</taxon>
        <taxon>Streptomycetaceae</taxon>
        <taxon>Streptomyces</taxon>
    </lineage>
</organism>
<dbReference type="PANTHER" id="PTHR33452:SF1">
    <property type="entry name" value="INNER MEMBRANE PROTEIN YPHA-RELATED"/>
    <property type="match status" value="1"/>
</dbReference>
<evidence type="ECO:0000256" key="8">
    <source>
        <dbReference type="SAM" id="Phobius"/>
    </source>
</evidence>
<dbReference type="Proteomes" id="UP000516230">
    <property type="component" value="Chromosome"/>
</dbReference>
<keyword evidence="10" id="KW-1185">Reference proteome</keyword>
<feature type="transmembrane region" description="Helical" evidence="8">
    <location>
        <begin position="115"/>
        <end position="132"/>
    </location>
</feature>
<reference evidence="9 10" key="1">
    <citation type="submission" date="2020-08" db="EMBL/GenBank/DDBJ databases">
        <title>A novel species.</title>
        <authorList>
            <person name="Gao J."/>
        </authorList>
    </citation>
    <scope>NUCLEOTIDE SEQUENCE [LARGE SCALE GENOMIC DNA]</scope>
    <source>
        <strain evidence="9 10">CRPJ-33</strain>
    </source>
</reference>
<dbReference type="InterPro" id="IPR051907">
    <property type="entry name" value="DoxX-like_oxidoreductase"/>
</dbReference>
<comment type="subcellular location">
    <subcellularLocation>
        <location evidence="1">Cell membrane</location>
        <topology evidence="1">Multi-pass membrane protein</topology>
    </subcellularLocation>
</comment>
<feature type="region of interest" description="Disordered" evidence="7">
    <location>
        <begin position="1"/>
        <end position="41"/>
    </location>
</feature>
<dbReference type="PANTHER" id="PTHR33452">
    <property type="entry name" value="OXIDOREDUCTASE CATD-RELATED"/>
    <property type="match status" value="1"/>
</dbReference>
<keyword evidence="3" id="KW-1003">Cell membrane</keyword>
<keyword evidence="4 8" id="KW-0812">Transmembrane</keyword>
<dbReference type="EMBL" id="CP060825">
    <property type="protein sequence ID" value="QNP66184.1"/>
    <property type="molecule type" value="Genomic_DNA"/>
</dbReference>
<keyword evidence="5 8" id="KW-1133">Transmembrane helix</keyword>
<accession>A0A7H0I068</accession>
<feature type="transmembrane region" description="Helical" evidence="8">
    <location>
        <begin position="174"/>
        <end position="192"/>
    </location>
</feature>
<gene>
    <name evidence="9" type="ORF">IAG43_26810</name>
</gene>
<evidence type="ECO:0000256" key="3">
    <source>
        <dbReference type="ARBA" id="ARBA00022475"/>
    </source>
</evidence>